<dbReference type="PROSITE" id="PS50234">
    <property type="entry name" value="VWFA"/>
    <property type="match status" value="1"/>
</dbReference>
<name>A0A517MK57_9BACT</name>
<dbReference type="KEGG" id="rml:FF011L_40460"/>
<keyword evidence="5" id="KW-1185">Reference proteome</keyword>
<protein>
    <recommendedName>
        <fullName evidence="3">VWFA domain-containing protein</fullName>
    </recommendedName>
</protein>
<evidence type="ECO:0000313" key="4">
    <source>
        <dbReference type="EMBL" id="QDS95253.1"/>
    </source>
</evidence>
<dbReference type="SMART" id="SM00327">
    <property type="entry name" value="VWA"/>
    <property type="match status" value="1"/>
</dbReference>
<proteinExistence type="predicted"/>
<dbReference type="SUPFAM" id="SSF53300">
    <property type="entry name" value="vWA-like"/>
    <property type="match status" value="1"/>
</dbReference>
<dbReference type="Gene3D" id="3.40.50.410">
    <property type="entry name" value="von Willebrand factor, type A domain"/>
    <property type="match status" value="1"/>
</dbReference>
<accession>A0A517MK57</accession>
<dbReference type="RefSeq" id="WP_218932735.1">
    <property type="nucleotide sequence ID" value="NZ_CP036262.1"/>
</dbReference>
<feature type="signal peptide" evidence="2">
    <location>
        <begin position="1"/>
        <end position="23"/>
    </location>
</feature>
<evidence type="ECO:0000259" key="3">
    <source>
        <dbReference type="PROSITE" id="PS50234"/>
    </source>
</evidence>
<dbReference type="Proteomes" id="UP000320672">
    <property type="component" value="Chromosome"/>
</dbReference>
<sequence length="1333" mass="141626" precursor="true">MGLRRVMQLVAVSALLANTSLTAADPVAGSNRLATYATPAGDNYFALSVQPSADPALLQAARSRPARVVVVVDTSASQVGTYRGAASLAVQSLLEQLRPTDEVKIYAVDVNAAPLSDSFASGTAETTREAVSKLQRRLPLGNTNLSTALHSARAELVGQPGTHSIVYIGDGSSLGEIRDQQSFVTLIDALRADKISIHSLAVGPTTNVELLATLANQTGGVTLAPTEENLNLAGTFGRQLADASVTAPMWIDDLKLPTGMKTVQAGRLPPVRIDRDTVLIGQMEPKVEGNIVVDGHVGGVPFEVAMDATAEPANPDFAFLPGLVGNSANNQGLLLPTPGSWALQSIAKAMNFRADQMVQAGTLALKQGNARGASVVADLALASDPNNANAQMISRLASDQGRLTSMLQESANSPKLQGDEVQEQPSGLLEETDAQRQKNSGRLRAEVLGGLSAARRQMERDPSQVTESLKVLRAIVESEPNIDPDVREELLGDVNSALQTASARTKAFMADQETLQQQVAAAEAVERMLADTFRDEARISQLSQQMNAVMREGRYDEAANSLAPDLADLAGTGRVISQHAMENSHIVSTVERHRRYQDLRERGFVDALSLVEKAFIPFVDEPPIVYPEAETWQRLSRRRLERYGSLDLSGDNPIERRIYSALDDEATSGPFLEEPLTQVARTLSEAHDIPIRIDSRALEEDGLSGDMPVTIDIKGTTLRSFMRLMLEDLDLTYMIDDEVLKITTITTAEANLVTKVYPVGDLVVPVISMGGMGGMGGGMGGMGGGMGGMGGGMGGMGGGMGGMGGGMGGMGGGMGGGMFVIPDDISLSGKATSKSVDDSDVLIGPGPIKLTPNDSQTTAEAWQEYFQGLSFETAAEETLHDQRIRSTIRTMNNKASKAASEDDEETAKIHFAEMRDLISAAIASGNVQAWMYEAYALALMGTDGDQTEIERALLSAVDFADTPEDVMNVATHLEAVGSKKAALRLCQDVSRLHPYRQDCYISGLRIARDLDDIDGLTWACAGVLSQAWPKEKESFEREVRLIARATYQTLQERGEYDAAAEFAKKLEVATAHDVIIRVTWTGDADVDLAVQEPAGTVCSLQNPQTAAGGVLLGDTLPGTTDDGNVTETYVCSKGFSGIYQLSVRRVWGDVSTGNATVSILTDVGRPTQRLIQQQIDLKEKNALLTFEVKDGRREERIAEAQLADIGAAKDKMGGAMLAQLAGGSSLSSAGDMIRDIRRFGGNVGGRQPFGRGGAVGFEPEIEVLPEGASMTAIAIISADRRYVRITPTPTFSQIGNVSTFNFVSGDSENLPDTGGGGGFGGSGVGQGQGNVGF</sequence>
<dbReference type="InterPro" id="IPR036465">
    <property type="entry name" value="vWFA_dom_sf"/>
</dbReference>
<gene>
    <name evidence="4" type="ORF">FF011L_40460</name>
</gene>
<dbReference type="Pfam" id="PF13768">
    <property type="entry name" value="VWA_3"/>
    <property type="match status" value="1"/>
</dbReference>
<feature type="region of interest" description="Disordered" evidence="1">
    <location>
        <begin position="1314"/>
        <end position="1333"/>
    </location>
</feature>
<feature type="chain" id="PRO_5021830550" description="VWFA domain-containing protein" evidence="2">
    <location>
        <begin position="24"/>
        <end position="1333"/>
    </location>
</feature>
<keyword evidence="2" id="KW-0732">Signal</keyword>
<dbReference type="InterPro" id="IPR002035">
    <property type="entry name" value="VWF_A"/>
</dbReference>
<evidence type="ECO:0000313" key="5">
    <source>
        <dbReference type="Proteomes" id="UP000320672"/>
    </source>
</evidence>
<feature type="domain" description="VWFA" evidence="3">
    <location>
        <begin position="67"/>
        <end position="249"/>
    </location>
</feature>
<evidence type="ECO:0000256" key="2">
    <source>
        <dbReference type="SAM" id="SignalP"/>
    </source>
</evidence>
<organism evidence="4 5">
    <name type="scientific">Roseimaritima multifibrata</name>
    <dbReference type="NCBI Taxonomy" id="1930274"/>
    <lineage>
        <taxon>Bacteria</taxon>
        <taxon>Pseudomonadati</taxon>
        <taxon>Planctomycetota</taxon>
        <taxon>Planctomycetia</taxon>
        <taxon>Pirellulales</taxon>
        <taxon>Pirellulaceae</taxon>
        <taxon>Roseimaritima</taxon>
    </lineage>
</organism>
<evidence type="ECO:0000256" key="1">
    <source>
        <dbReference type="SAM" id="MobiDB-lite"/>
    </source>
</evidence>
<dbReference type="EMBL" id="CP036262">
    <property type="protein sequence ID" value="QDS95253.1"/>
    <property type="molecule type" value="Genomic_DNA"/>
</dbReference>
<feature type="region of interest" description="Disordered" evidence="1">
    <location>
        <begin position="409"/>
        <end position="441"/>
    </location>
</feature>
<reference evidence="4 5" key="1">
    <citation type="submission" date="2019-02" db="EMBL/GenBank/DDBJ databases">
        <title>Deep-cultivation of Planctomycetes and their phenomic and genomic characterization uncovers novel biology.</title>
        <authorList>
            <person name="Wiegand S."/>
            <person name="Jogler M."/>
            <person name="Boedeker C."/>
            <person name="Pinto D."/>
            <person name="Vollmers J."/>
            <person name="Rivas-Marin E."/>
            <person name="Kohn T."/>
            <person name="Peeters S.H."/>
            <person name="Heuer A."/>
            <person name="Rast P."/>
            <person name="Oberbeckmann S."/>
            <person name="Bunk B."/>
            <person name="Jeske O."/>
            <person name="Meyerdierks A."/>
            <person name="Storesund J.E."/>
            <person name="Kallscheuer N."/>
            <person name="Luecker S."/>
            <person name="Lage O.M."/>
            <person name="Pohl T."/>
            <person name="Merkel B.J."/>
            <person name="Hornburger P."/>
            <person name="Mueller R.-W."/>
            <person name="Bruemmer F."/>
            <person name="Labrenz M."/>
            <person name="Spormann A.M."/>
            <person name="Op den Camp H."/>
            <person name="Overmann J."/>
            <person name="Amann R."/>
            <person name="Jetten M.S.M."/>
            <person name="Mascher T."/>
            <person name="Medema M.H."/>
            <person name="Devos D.P."/>
            <person name="Kaster A.-K."/>
            <person name="Ovreas L."/>
            <person name="Rohde M."/>
            <person name="Galperin M.Y."/>
            <person name="Jogler C."/>
        </authorList>
    </citation>
    <scope>NUCLEOTIDE SEQUENCE [LARGE SCALE GENOMIC DNA]</scope>
    <source>
        <strain evidence="4 5">FF011L</strain>
    </source>
</reference>